<feature type="region of interest" description="Disordered" evidence="1">
    <location>
        <begin position="1"/>
        <end position="22"/>
    </location>
</feature>
<dbReference type="Proteomes" id="UP001604277">
    <property type="component" value="Unassembled WGS sequence"/>
</dbReference>
<organism evidence="2 3">
    <name type="scientific">Forsythia ovata</name>
    <dbReference type="NCBI Taxonomy" id="205694"/>
    <lineage>
        <taxon>Eukaryota</taxon>
        <taxon>Viridiplantae</taxon>
        <taxon>Streptophyta</taxon>
        <taxon>Embryophyta</taxon>
        <taxon>Tracheophyta</taxon>
        <taxon>Spermatophyta</taxon>
        <taxon>Magnoliopsida</taxon>
        <taxon>eudicotyledons</taxon>
        <taxon>Gunneridae</taxon>
        <taxon>Pentapetalae</taxon>
        <taxon>asterids</taxon>
        <taxon>lamiids</taxon>
        <taxon>Lamiales</taxon>
        <taxon>Oleaceae</taxon>
        <taxon>Forsythieae</taxon>
        <taxon>Forsythia</taxon>
    </lineage>
</organism>
<reference evidence="3" key="1">
    <citation type="submission" date="2024-07" db="EMBL/GenBank/DDBJ databases">
        <title>Two chromosome-level genome assemblies of Korean endemic species Abeliophyllum distichum and Forsythia ovata (Oleaceae).</title>
        <authorList>
            <person name="Jang H."/>
        </authorList>
    </citation>
    <scope>NUCLEOTIDE SEQUENCE [LARGE SCALE GENOMIC DNA]</scope>
</reference>
<dbReference type="EMBL" id="JBFOLJ010000004">
    <property type="protein sequence ID" value="KAL2545707.1"/>
    <property type="molecule type" value="Genomic_DNA"/>
</dbReference>
<sequence>MSSEGDDSQNHSENLPTDSEIMDEAMSSPDYKNDIAMRPTVAYFSTIYTSKARGRMSSNTKTMVEQQARKRSKEMAPLVMRASLHQMDAPAARQLDEELTSSAQSETLIQIWFKEADLEMLRLAYDIYETVRLHVSLAHEKADDPPEGFVAICELGIE</sequence>
<evidence type="ECO:0000256" key="1">
    <source>
        <dbReference type="SAM" id="MobiDB-lite"/>
    </source>
</evidence>
<protein>
    <submittedName>
        <fullName evidence="2">Uncharacterized protein</fullName>
    </submittedName>
</protein>
<accession>A0ABD1W822</accession>
<name>A0ABD1W822_9LAMI</name>
<dbReference type="AlphaFoldDB" id="A0ABD1W822"/>
<proteinExistence type="predicted"/>
<feature type="region of interest" description="Disordered" evidence="1">
    <location>
        <begin position="55"/>
        <end position="74"/>
    </location>
</feature>
<keyword evidence="3" id="KW-1185">Reference proteome</keyword>
<comment type="caution">
    <text evidence="2">The sequence shown here is derived from an EMBL/GenBank/DDBJ whole genome shotgun (WGS) entry which is preliminary data.</text>
</comment>
<gene>
    <name evidence="2" type="ORF">Fot_14940</name>
</gene>
<evidence type="ECO:0000313" key="3">
    <source>
        <dbReference type="Proteomes" id="UP001604277"/>
    </source>
</evidence>
<feature type="compositionally biased region" description="Polar residues" evidence="1">
    <location>
        <begin position="56"/>
        <end position="65"/>
    </location>
</feature>
<evidence type="ECO:0000313" key="2">
    <source>
        <dbReference type="EMBL" id="KAL2545707.1"/>
    </source>
</evidence>